<dbReference type="RefSeq" id="WP_067581408.1">
    <property type="nucleotide sequence ID" value="NZ_JABMCZ010000002.1"/>
</dbReference>
<protein>
    <submittedName>
        <fullName evidence="1">Uncharacterized protein</fullName>
    </submittedName>
</protein>
<dbReference type="Proteomes" id="UP000076512">
    <property type="component" value="Unassembled WGS sequence"/>
</dbReference>
<comment type="caution">
    <text evidence="1">The sequence shown here is derived from an EMBL/GenBank/DDBJ whole genome shotgun (WGS) entry which is preliminary data.</text>
</comment>
<dbReference type="EMBL" id="LWGR01000021">
    <property type="protein sequence ID" value="KZM69172.1"/>
    <property type="molecule type" value="Genomic_DNA"/>
</dbReference>
<proteinExistence type="predicted"/>
<accession>A0A164I7J6</accession>
<evidence type="ECO:0000313" key="1">
    <source>
        <dbReference type="EMBL" id="KZM69172.1"/>
    </source>
</evidence>
<organism evidence="1 2">
    <name type="scientific">Nocardia terpenica</name>
    <dbReference type="NCBI Taxonomy" id="455432"/>
    <lineage>
        <taxon>Bacteria</taxon>
        <taxon>Bacillati</taxon>
        <taxon>Actinomycetota</taxon>
        <taxon>Actinomycetes</taxon>
        <taxon>Mycobacteriales</taxon>
        <taxon>Nocardiaceae</taxon>
        <taxon>Nocardia</taxon>
    </lineage>
</organism>
<name>A0A164I7J6_9NOCA</name>
<dbReference type="OrthoDB" id="4552270at2"/>
<gene>
    <name evidence="1" type="ORF">AWN90_15765</name>
</gene>
<dbReference type="STRING" id="455432.AWN90_15765"/>
<keyword evidence="2" id="KW-1185">Reference proteome</keyword>
<reference evidence="1 2" key="1">
    <citation type="submission" date="2016-04" db="EMBL/GenBank/DDBJ databases">
        <authorList>
            <person name="Evans L.H."/>
            <person name="Alamgir A."/>
            <person name="Owens N."/>
            <person name="Weber N.D."/>
            <person name="Virtaneva K."/>
            <person name="Barbian K."/>
            <person name="Babar A."/>
            <person name="Rosenke K."/>
        </authorList>
    </citation>
    <scope>NUCLEOTIDE SEQUENCE [LARGE SCALE GENOMIC DNA]</scope>
    <source>
        <strain evidence="1 2">IFM 0406</strain>
    </source>
</reference>
<sequence>MTTDKSDDALVWNQRTQAWQYDPDRVVRFTADYRNWDRYETVDRKTAEEFSRQLAIDRRFPLSELPTEDWIEWFFSWKGDPPDHEDPTWDTDMYVREAKERQRQQAEREQPKSPLQRTEYHTWAKTADHAVMAEILRTWLGIGDLTMTVRQDGYAVEYRDDTIELYATQGANPSEAPSFFLLEGHIDQAPEVALGRLEALARLFRERGITFDIDYVEVDADGNLLGEEKTLD</sequence>
<dbReference type="AlphaFoldDB" id="A0A164I7J6"/>
<evidence type="ECO:0000313" key="2">
    <source>
        <dbReference type="Proteomes" id="UP000076512"/>
    </source>
</evidence>